<protein>
    <recommendedName>
        <fullName evidence="13">RNA helicase</fullName>
    </recommendedName>
</protein>
<organism evidence="11 12">
    <name type="scientific">Periplaneta americana</name>
    <name type="common">American cockroach</name>
    <name type="synonym">Blatta americana</name>
    <dbReference type="NCBI Taxonomy" id="6978"/>
    <lineage>
        <taxon>Eukaryota</taxon>
        <taxon>Metazoa</taxon>
        <taxon>Ecdysozoa</taxon>
        <taxon>Arthropoda</taxon>
        <taxon>Hexapoda</taxon>
        <taxon>Insecta</taxon>
        <taxon>Pterygota</taxon>
        <taxon>Neoptera</taxon>
        <taxon>Polyneoptera</taxon>
        <taxon>Dictyoptera</taxon>
        <taxon>Blattodea</taxon>
        <taxon>Blattoidea</taxon>
        <taxon>Blattidae</taxon>
        <taxon>Blattinae</taxon>
        <taxon>Periplaneta</taxon>
    </lineage>
</organism>
<feature type="domain" description="Helicase ATP-binding" evidence="9">
    <location>
        <begin position="19"/>
        <end position="239"/>
    </location>
</feature>
<dbReference type="SUPFAM" id="SSF47769">
    <property type="entry name" value="SAM/Pointed domain"/>
    <property type="match status" value="1"/>
</dbReference>
<feature type="domain" description="Helicase C-terminal" evidence="10">
    <location>
        <begin position="249"/>
        <end position="419"/>
    </location>
</feature>
<feature type="transmembrane region" description="Helical" evidence="7">
    <location>
        <begin position="880"/>
        <end position="902"/>
    </location>
</feature>
<evidence type="ECO:0000259" key="9">
    <source>
        <dbReference type="PROSITE" id="PS51192"/>
    </source>
</evidence>
<evidence type="ECO:0000256" key="3">
    <source>
        <dbReference type="ARBA" id="ARBA00022801"/>
    </source>
</evidence>
<evidence type="ECO:0000256" key="7">
    <source>
        <dbReference type="SAM" id="Phobius"/>
    </source>
</evidence>
<evidence type="ECO:0000313" key="11">
    <source>
        <dbReference type="EMBL" id="KAJ4429728.1"/>
    </source>
</evidence>
<dbReference type="InterPro" id="IPR011545">
    <property type="entry name" value="DEAD/DEAH_box_helicase_dom"/>
</dbReference>
<evidence type="ECO:0000256" key="5">
    <source>
        <dbReference type="ARBA" id="ARBA00022840"/>
    </source>
</evidence>
<dbReference type="SMART" id="SM00454">
    <property type="entry name" value="SAM"/>
    <property type="match status" value="1"/>
</dbReference>
<evidence type="ECO:0000256" key="4">
    <source>
        <dbReference type="ARBA" id="ARBA00022806"/>
    </source>
</evidence>
<keyword evidence="7" id="KW-0812">Transmembrane</keyword>
<dbReference type="PANTHER" id="PTHR47960">
    <property type="entry name" value="DEAD-BOX ATP-DEPENDENT RNA HELICASE 50"/>
    <property type="match status" value="1"/>
</dbReference>
<keyword evidence="7" id="KW-1133">Transmembrane helix</keyword>
<dbReference type="InterPro" id="IPR013761">
    <property type="entry name" value="SAM/pointed_sf"/>
</dbReference>
<keyword evidence="4" id="KW-0347">Helicase</keyword>
<dbReference type="Proteomes" id="UP001148838">
    <property type="component" value="Unassembled WGS sequence"/>
</dbReference>
<evidence type="ECO:0000256" key="2">
    <source>
        <dbReference type="ARBA" id="ARBA00022741"/>
    </source>
</evidence>
<evidence type="ECO:0000256" key="1">
    <source>
        <dbReference type="ARBA" id="ARBA00004496"/>
    </source>
</evidence>
<dbReference type="InterPro" id="IPR001660">
    <property type="entry name" value="SAM"/>
</dbReference>
<dbReference type="EMBL" id="JAJSOF020000033">
    <property type="protein sequence ID" value="KAJ4429728.1"/>
    <property type="molecule type" value="Genomic_DNA"/>
</dbReference>
<dbReference type="SMART" id="SM00487">
    <property type="entry name" value="DEXDc"/>
    <property type="match status" value="1"/>
</dbReference>
<dbReference type="InterPro" id="IPR001650">
    <property type="entry name" value="Helicase_C-like"/>
</dbReference>
<dbReference type="SMART" id="SM00490">
    <property type="entry name" value="HELICc"/>
    <property type="match status" value="1"/>
</dbReference>
<dbReference type="PROSITE" id="PS51194">
    <property type="entry name" value="HELICASE_CTER"/>
    <property type="match status" value="2"/>
</dbReference>
<dbReference type="PROSITE" id="PS51192">
    <property type="entry name" value="HELICASE_ATP_BIND_1"/>
    <property type="match status" value="1"/>
</dbReference>
<accession>A0ABQ8S708</accession>
<proteinExistence type="inferred from homology"/>
<keyword evidence="3" id="KW-0378">Hydrolase</keyword>
<dbReference type="Pfam" id="PF00270">
    <property type="entry name" value="DEAD"/>
    <property type="match status" value="1"/>
</dbReference>
<evidence type="ECO:0008006" key="13">
    <source>
        <dbReference type="Google" id="ProtNLM"/>
    </source>
</evidence>
<gene>
    <name evidence="11" type="ORF">ANN_21932</name>
</gene>
<keyword evidence="7" id="KW-0472">Membrane</keyword>
<keyword evidence="5" id="KW-0067">ATP-binding</keyword>
<dbReference type="Pfam" id="PF00271">
    <property type="entry name" value="Helicase_C"/>
    <property type="match status" value="2"/>
</dbReference>
<comment type="similarity">
    <text evidence="6">Belongs to the DEAD box helicase family. DDX6/DHH1 subfamily.</text>
</comment>
<name>A0ABQ8S708_PERAM</name>
<dbReference type="CDD" id="cd17940">
    <property type="entry name" value="DEADc_DDX6"/>
    <property type="match status" value="1"/>
</dbReference>
<feature type="domain" description="Helicase C-terminal" evidence="10">
    <location>
        <begin position="481"/>
        <end position="618"/>
    </location>
</feature>
<evidence type="ECO:0000256" key="6">
    <source>
        <dbReference type="ARBA" id="ARBA00038316"/>
    </source>
</evidence>
<dbReference type="Gene3D" id="1.10.150.50">
    <property type="entry name" value="Transcription Factor, Ets-1"/>
    <property type="match status" value="1"/>
</dbReference>
<sequence length="929" mass="106870">MGIFEKGWEKPSPIQEASIPIALSGKDILARAKNGTGKTGAYSIPVLEQVDPKKECIQGESECLGKTPVLPGPWACPTKVTNSGWINQDMNLVPLVYKPSSLTLSHCDTLVIVPTRELALQTSQICIELSKHMNIKVMVTTGGTNLRDDIMRIYEKVQVIIATPGRILDLMDKNVANMENCKILVLDEADKLLSQDFKGMLDHVISRLPEERQILLFSATFPLTVKQFMEKHLREPYEINLMEELTLKGVTQYYAFVQERQKVHCLNTLFSKLQINQSIIFCNSTQRVELLAKKITELGYCCYYIHAKMAQAHRNRVFHDFRAGLCRNLVCSDSFINPIGDLSFEEVEKFKYLGATVTNINDTREEIKRRINFGNACYYSVEKLLSSSLLLKNLKVRIYKTVILPVVLYGYETWTLTLREEQRLRVFENKVLRKIFGAKRDEVTGEWRKLRNAELHALYSSPGIIRNIKSRCLRWAGHVARMGESRNAYRMLVGRPRRRWEDIKMDLREVGYDRDWINLAHDRDRWRAYVRAAMNLRTDDIYLFTRGIDVQAVNVVINFDFPKMAETYLHRIGRSGRFGHLGIAINLITYEDRFALHRIEQELGTEIKPIPKVIDPSLYVAKPEDTQGIEEANQNEAPQPFSAVVLKVERNNHAGSSEIFWRLWKDSQKILTDEVFLFDSSTMATTSVLDWTVDDVAIWLRGNGHEPYIKLLCEEHHIDGKALLLLTESDFRSPPLNIQVLGDVKRLSLSLRRLQLENQQALITLGYDPVSMLHLSNTSLLGSNSVMMQYYGSQRNEGSVDSLLYMDTDHHHYTPPLSEDGRASKLRPEIWKALISLGYLFVVTWITAFVMVIVHDRVPDMKKYPPLPDIFLDNVPHIPWAFHMCELTGTVLLFIWLIVLMFHKHSTPHCELNLDYNMDDDDDDDDDDM</sequence>
<comment type="caution">
    <text evidence="11">The sequence shown here is derived from an EMBL/GenBank/DDBJ whole genome shotgun (WGS) entry which is preliminary data.</text>
</comment>
<reference evidence="11 12" key="1">
    <citation type="journal article" date="2022" name="Allergy">
        <title>Genome assembly and annotation of Periplaneta americana reveal a comprehensive cockroach allergen profile.</title>
        <authorList>
            <person name="Wang L."/>
            <person name="Xiong Q."/>
            <person name="Saelim N."/>
            <person name="Wang L."/>
            <person name="Nong W."/>
            <person name="Wan A.T."/>
            <person name="Shi M."/>
            <person name="Liu X."/>
            <person name="Cao Q."/>
            <person name="Hui J.H.L."/>
            <person name="Sookrung N."/>
            <person name="Leung T.F."/>
            <person name="Tungtrongchitr A."/>
            <person name="Tsui S.K.W."/>
        </authorList>
    </citation>
    <scope>NUCLEOTIDE SEQUENCE [LARGE SCALE GENOMIC DNA]</scope>
    <source>
        <strain evidence="11">PWHHKU_190912</strain>
    </source>
</reference>
<evidence type="ECO:0000259" key="8">
    <source>
        <dbReference type="PROSITE" id="PS50105"/>
    </source>
</evidence>
<dbReference type="Gene3D" id="3.40.50.300">
    <property type="entry name" value="P-loop containing nucleotide triphosphate hydrolases"/>
    <property type="match status" value="4"/>
</dbReference>
<dbReference type="PROSITE" id="PS00039">
    <property type="entry name" value="DEAD_ATP_HELICASE"/>
    <property type="match status" value="1"/>
</dbReference>
<dbReference type="PROSITE" id="PS50105">
    <property type="entry name" value="SAM_DOMAIN"/>
    <property type="match status" value="1"/>
</dbReference>
<comment type="subcellular location">
    <subcellularLocation>
        <location evidence="1">Cytoplasm</location>
    </subcellularLocation>
</comment>
<dbReference type="Pfam" id="PF00536">
    <property type="entry name" value="SAM_1"/>
    <property type="match status" value="1"/>
</dbReference>
<dbReference type="InterPro" id="IPR027417">
    <property type="entry name" value="P-loop_NTPase"/>
</dbReference>
<dbReference type="InterPro" id="IPR000629">
    <property type="entry name" value="RNA-helicase_DEAD-box_CS"/>
</dbReference>
<feature type="transmembrane region" description="Helical" evidence="7">
    <location>
        <begin position="833"/>
        <end position="854"/>
    </location>
</feature>
<dbReference type="SUPFAM" id="SSF52540">
    <property type="entry name" value="P-loop containing nucleoside triphosphate hydrolases"/>
    <property type="match status" value="2"/>
</dbReference>
<keyword evidence="12" id="KW-1185">Reference proteome</keyword>
<evidence type="ECO:0000259" key="10">
    <source>
        <dbReference type="PROSITE" id="PS51194"/>
    </source>
</evidence>
<dbReference type="InterPro" id="IPR014001">
    <property type="entry name" value="Helicase_ATP-bd"/>
</dbReference>
<keyword evidence="2" id="KW-0547">Nucleotide-binding</keyword>
<dbReference type="CDD" id="cd18787">
    <property type="entry name" value="SF2_C_DEAD"/>
    <property type="match status" value="1"/>
</dbReference>
<feature type="domain" description="SAM" evidence="8">
    <location>
        <begin position="691"/>
        <end position="757"/>
    </location>
</feature>
<evidence type="ECO:0000313" key="12">
    <source>
        <dbReference type="Proteomes" id="UP001148838"/>
    </source>
</evidence>